<dbReference type="InterPro" id="IPR035474">
    <property type="entry name" value="SIS_Kpsf"/>
</dbReference>
<organism evidence="2 3">
    <name type="scientific">Erysipelothrix inopinata</name>
    <dbReference type="NCBI Taxonomy" id="225084"/>
    <lineage>
        <taxon>Bacteria</taxon>
        <taxon>Bacillati</taxon>
        <taxon>Bacillota</taxon>
        <taxon>Erysipelotrichia</taxon>
        <taxon>Erysipelotrichales</taxon>
        <taxon>Erysipelotrichaceae</taxon>
        <taxon>Erysipelothrix</taxon>
    </lineage>
</organism>
<feature type="domain" description="SIS" evidence="1">
    <location>
        <begin position="34"/>
        <end position="176"/>
    </location>
</feature>
<dbReference type="AlphaFoldDB" id="A0A7G9RZQ9"/>
<gene>
    <name evidence="2" type="ORF">H9L01_01585</name>
</gene>
<name>A0A7G9RZQ9_9FIRM</name>
<dbReference type="PANTHER" id="PTHR42745">
    <property type="match status" value="1"/>
</dbReference>
<dbReference type="Pfam" id="PF01380">
    <property type="entry name" value="SIS"/>
    <property type="match status" value="1"/>
</dbReference>
<dbReference type="GO" id="GO:0097367">
    <property type="term" value="F:carbohydrate derivative binding"/>
    <property type="evidence" value="ECO:0007669"/>
    <property type="project" value="InterPro"/>
</dbReference>
<dbReference type="Gene3D" id="3.40.50.10490">
    <property type="entry name" value="Glucose-6-phosphate isomerase like protein, domain 1"/>
    <property type="match status" value="1"/>
</dbReference>
<dbReference type="KEGG" id="eio:H9L01_01585"/>
<keyword evidence="3" id="KW-1185">Reference proteome</keyword>
<dbReference type="PANTHER" id="PTHR42745:SF1">
    <property type="entry name" value="ARABINOSE 5-PHOSPHATE ISOMERASE KDSD"/>
    <property type="match status" value="1"/>
</dbReference>
<dbReference type="InterPro" id="IPR001347">
    <property type="entry name" value="SIS_dom"/>
</dbReference>
<dbReference type="EMBL" id="CP060715">
    <property type="protein sequence ID" value="QNN61084.1"/>
    <property type="molecule type" value="Genomic_DNA"/>
</dbReference>
<dbReference type="RefSeq" id="WP_187534202.1">
    <property type="nucleotide sequence ID" value="NZ_CBCSHU010000001.1"/>
</dbReference>
<dbReference type="PROSITE" id="PS51464">
    <property type="entry name" value="SIS"/>
    <property type="match status" value="1"/>
</dbReference>
<reference evidence="2 3" key="1">
    <citation type="submission" date="2020-08" db="EMBL/GenBank/DDBJ databases">
        <title>Genome sequence of Erysipelothrix inopinata DSM 15511T.</title>
        <authorList>
            <person name="Hyun D.-W."/>
            <person name="Bae J.-W."/>
        </authorList>
    </citation>
    <scope>NUCLEOTIDE SEQUENCE [LARGE SCALE GENOMIC DNA]</scope>
    <source>
        <strain evidence="2 3">DSM 15511</strain>
    </source>
</reference>
<evidence type="ECO:0000259" key="1">
    <source>
        <dbReference type="PROSITE" id="PS51464"/>
    </source>
</evidence>
<evidence type="ECO:0000313" key="3">
    <source>
        <dbReference type="Proteomes" id="UP000515928"/>
    </source>
</evidence>
<dbReference type="Proteomes" id="UP000515928">
    <property type="component" value="Chromosome"/>
</dbReference>
<dbReference type="GO" id="GO:1901135">
    <property type="term" value="P:carbohydrate derivative metabolic process"/>
    <property type="evidence" value="ECO:0007669"/>
    <property type="project" value="InterPro"/>
</dbReference>
<dbReference type="InterPro" id="IPR046348">
    <property type="entry name" value="SIS_dom_sf"/>
</dbReference>
<dbReference type="InterPro" id="IPR050986">
    <property type="entry name" value="GutQ/KpsF_isomerases"/>
</dbReference>
<dbReference type="SUPFAM" id="SSF53697">
    <property type="entry name" value="SIS domain"/>
    <property type="match status" value="1"/>
</dbReference>
<dbReference type="CDD" id="cd05014">
    <property type="entry name" value="SIS_Kpsf"/>
    <property type="match status" value="1"/>
</dbReference>
<sequence>MSVLNSYFDIQKQEVMNYYDEIDNRILEEVAYIIKQQESKGCRVHTTGIGKPGHLASYVASLFSSIGTPTYFLDGTEAIHGSSGQVKEGDVVIAMSNSGQTEELKKTLMTLRNNGAILVTVTGNADSWMAENSDYHIFAGVTEEGDNLNKPPRSSILVETIAMQALSVILQDLNNLTPEVYVKWHPGGSLGKSILDKKK</sequence>
<evidence type="ECO:0000313" key="2">
    <source>
        <dbReference type="EMBL" id="QNN61084.1"/>
    </source>
</evidence>
<proteinExistence type="predicted"/>
<protein>
    <submittedName>
        <fullName evidence="2">SIS domain-containing protein</fullName>
    </submittedName>
</protein>
<accession>A0A7G9RZQ9</accession>